<sequence>MECSISYLSFLRWPPPPPIPASPPPADPSHLQFPGLVPVTLEHSPHPSWYPPMNPPMPARTHARTPPYHATPSPSLSAVPIPKFLWMYLYICRLVPLPGARLSTTSPEARHRRSLRYIICTYTANGKRQLYIRLRHFERPIVSQHAHRSLSLDGGPCLSSVHIFASPLKL</sequence>
<proteinExistence type="predicted"/>
<dbReference type="EMBL" id="JASNQZ010000012">
    <property type="protein sequence ID" value="KAL0950162.1"/>
    <property type="molecule type" value="Genomic_DNA"/>
</dbReference>
<comment type="caution">
    <text evidence="1">The sequence shown here is derived from an EMBL/GenBank/DDBJ whole genome shotgun (WGS) entry which is preliminary data.</text>
</comment>
<reference evidence="2" key="1">
    <citation type="submission" date="2024-06" db="EMBL/GenBank/DDBJ databases">
        <title>Multi-omics analyses provide insights into the biosynthesis of the anticancer antibiotic pleurotin in Hohenbuehelia grisea.</title>
        <authorList>
            <person name="Weaver J.A."/>
            <person name="Alberti F."/>
        </authorList>
    </citation>
    <scope>NUCLEOTIDE SEQUENCE [LARGE SCALE GENOMIC DNA]</scope>
    <source>
        <strain evidence="2">T-177</strain>
    </source>
</reference>
<protein>
    <submittedName>
        <fullName evidence="1">Uncharacterized protein</fullName>
    </submittedName>
</protein>
<accession>A0ABR3J3T6</accession>
<dbReference type="Proteomes" id="UP001556367">
    <property type="component" value="Unassembled WGS sequence"/>
</dbReference>
<organism evidence="1 2">
    <name type="scientific">Hohenbuehelia grisea</name>
    <dbReference type="NCBI Taxonomy" id="104357"/>
    <lineage>
        <taxon>Eukaryota</taxon>
        <taxon>Fungi</taxon>
        <taxon>Dikarya</taxon>
        <taxon>Basidiomycota</taxon>
        <taxon>Agaricomycotina</taxon>
        <taxon>Agaricomycetes</taxon>
        <taxon>Agaricomycetidae</taxon>
        <taxon>Agaricales</taxon>
        <taxon>Pleurotineae</taxon>
        <taxon>Pleurotaceae</taxon>
        <taxon>Hohenbuehelia</taxon>
    </lineage>
</organism>
<gene>
    <name evidence="1" type="ORF">HGRIS_010156</name>
</gene>
<evidence type="ECO:0000313" key="2">
    <source>
        <dbReference type="Proteomes" id="UP001556367"/>
    </source>
</evidence>
<keyword evidence="2" id="KW-1185">Reference proteome</keyword>
<name>A0ABR3J3T6_9AGAR</name>
<evidence type="ECO:0000313" key="1">
    <source>
        <dbReference type="EMBL" id="KAL0950162.1"/>
    </source>
</evidence>